<proteinExistence type="predicted"/>
<accession>A0A2P2J4W3</accession>
<evidence type="ECO:0000313" key="1">
    <source>
        <dbReference type="EMBL" id="MBW88437.1"/>
    </source>
</evidence>
<protein>
    <submittedName>
        <fullName evidence="1">Interferon-related developmental regulator 1-like</fullName>
    </submittedName>
</protein>
<reference evidence="1" key="1">
    <citation type="submission" date="2018-02" db="EMBL/GenBank/DDBJ databases">
        <title>Rhizophora mucronata_Transcriptome.</title>
        <authorList>
            <person name="Meera S.P."/>
            <person name="Sreeshan A."/>
            <person name="Augustine A."/>
        </authorList>
    </citation>
    <scope>NUCLEOTIDE SEQUENCE</scope>
    <source>
        <tissue evidence="1">Leaf</tissue>
    </source>
</reference>
<name>A0A2P2J4W3_RHIMU</name>
<dbReference type="EMBL" id="GGEC01007954">
    <property type="protein sequence ID" value="MBW88437.1"/>
    <property type="molecule type" value="Transcribed_RNA"/>
</dbReference>
<sequence>MACYKLKYGQFQLLFYFLLLLKLRNHFRLRRWLLVYYGSQAGWANPFVNAPGPDGPSTF</sequence>
<organism evidence="1">
    <name type="scientific">Rhizophora mucronata</name>
    <name type="common">Asiatic mangrove</name>
    <dbReference type="NCBI Taxonomy" id="61149"/>
    <lineage>
        <taxon>Eukaryota</taxon>
        <taxon>Viridiplantae</taxon>
        <taxon>Streptophyta</taxon>
        <taxon>Embryophyta</taxon>
        <taxon>Tracheophyta</taxon>
        <taxon>Spermatophyta</taxon>
        <taxon>Magnoliopsida</taxon>
        <taxon>eudicotyledons</taxon>
        <taxon>Gunneridae</taxon>
        <taxon>Pentapetalae</taxon>
        <taxon>rosids</taxon>
        <taxon>fabids</taxon>
        <taxon>Malpighiales</taxon>
        <taxon>Rhizophoraceae</taxon>
        <taxon>Rhizophora</taxon>
    </lineage>
</organism>
<dbReference type="EMBL" id="GGEC01007955">
    <property type="protein sequence ID" value="MBW88438.1"/>
    <property type="molecule type" value="Transcribed_RNA"/>
</dbReference>
<dbReference type="AlphaFoldDB" id="A0A2P2J4W3"/>